<dbReference type="PANTHER" id="PTHR46268">
    <property type="entry name" value="STRESS RESPONSE PROTEIN NHAX"/>
    <property type="match status" value="1"/>
</dbReference>
<dbReference type="GeneID" id="68613379"/>
<feature type="domain" description="UspA" evidence="2">
    <location>
        <begin position="1"/>
        <end position="138"/>
    </location>
</feature>
<dbReference type="Gene3D" id="3.40.50.620">
    <property type="entry name" value="HUPs"/>
    <property type="match status" value="1"/>
</dbReference>
<evidence type="ECO:0000313" key="4">
    <source>
        <dbReference type="Proteomes" id="UP001501729"/>
    </source>
</evidence>
<evidence type="ECO:0000256" key="1">
    <source>
        <dbReference type="ARBA" id="ARBA00008791"/>
    </source>
</evidence>
<protein>
    <submittedName>
        <fullName evidence="3">Universal stress protein</fullName>
    </submittedName>
</protein>
<dbReference type="CDD" id="cd00293">
    <property type="entry name" value="USP-like"/>
    <property type="match status" value="1"/>
</dbReference>
<dbReference type="Proteomes" id="UP001501729">
    <property type="component" value="Unassembled WGS sequence"/>
</dbReference>
<gene>
    <name evidence="3" type="ORF">GCM10025751_34070</name>
</gene>
<comment type="caution">
    <text evidence="3">The sequence shown here is derived from an EMBL/GenBank/DDBJ whole genome shotgun (WGS) entry which is preliminary data.</text>
</comment>
<accession>A0AAV3UKW2</accession>
<dbReference type="InterPro" id="IPR006016">
    <property type="entry name" value="UspA"/>
</dbReference>
<proteinExistence type="inferred from homology"/>
<dbReference type="SUPFAM" id="SSF52402">
    <property type="entry name" value="Adenine nucleotide alpha hydrolases-like"/>
    <property type="match status" value="1"/>
</dbReference>
<sequence>MYDRILLPTDGSDAADRAVEQAINLADTYDARLYVISIVDQTAIPPDVRADMLYEELQQEGEQAVDDIERRARDAGIDVRTSIPRGTPYRTILDFADDHDIDLIVMGTHGRRGIDRYLLGSVTEKIVRLSERPVLTVRMDEPS</sequence>
<dbReference type="RefSeq" id="WP_227773196.1">
    <property type="nucleotide sequence ID" value="NZ_BAABKX010000014.1"/>
</dbReference>
<dbReference type="Pfam" id="PF00582">
    <property type="entry name" value="Usp"/>
    <property type="match status" value="1"/>
</dbReference>
<dbReference type="EMBL" id="BAABKX010000014">
    <property type="protein sequence ID" value="GAA5054928.1"/>
    <property type="molecule type" value="Genomic_DNA"/>
</dbReference>
<dbReference type="PIRSF" id="PIRSF006276">
    <property type="entry name" value="UspA"/>
    <property type="match status" value="1"/>
</dbReference>
<dbReference type="PANTHER" id="PTHR46268:SF6">
    <property type="entry name" value="UNIVERSAL STRESS PROTEIN UP12"/>
    <property type="match status" value="1"/>
</dbReference>
<dbReference type="PRINTS" id="PR01438">
    <property type="entry name" value="UNVRSLSTRESS"/>
</dbReference>
<reference evidence="3 4" key="1">
    <citation type="journal article" date="2019" name="Int. J. Syst. Evol. Microbiol.">
        <title>The Global Catalogue of Microorganisms (GCM) 10K type strain sequencing project: providing services to taxonomists for standard genome sequencing and annotation.</title>
        <authorList>
            <consortium name="The Broad Institute Genomics Platform"/>
            <consortium name="The Broad Institute Genome Sequencing Center for Infectious Disease"/>
            <person name="Wu L."/>
            <person name="Ma J."/>
        </authorList>
    </citation>
    <scope>NUCLEOTIDE SEQUENCE [LARGE SCALE GENOMIC DNA]</scope>
    <source>
        <strain evidence="3 4">JCM 17504</strain>
    </source>
</reference>
<keyword evidence="4" id="KW-1185">Reference proteome</keyword>
<evidence type="ECO:0000259" key="2">
    <source>
        <dbReference type="Pfam" id="PF00582"/>
    </source>
</evidence>
<dbReference type="InterPro" id="IPR014729">
    <property type="entry name" value="Rossmann-like_a/b/a_fold"/>
</dbReference>
<evidence type="ECO:0000313" key="3">
    <source>
        <dbReference type="EMBL" id="GAA5054928.1"/>
    </source>
</evidence>
<comment type="similarity">
    <text evidence="1">Belongs to the universal stress protein A family.</text>
</comment>
<dbReference type="InterPro" id="IPR006015">
    <property type="entry name" value="Universal_stress_UspA"/>
</dbReference>
<name>A0AAV3UKW2_9EURY</name>
<organism evidence="3 4">
    <name type="scientific">Haladaptatus pallidirubidus</name>
    <dbReference type="NCBI Taxonomy" id="1008152"/>
    <lineage>
        <taxon>Archaea</taxon>
        <taxon>Methanobacteriati</taxon>
        <taxon>Methanobacteriota</taxon>
        <taxon>Stenosarchaea group</taxon>
        <taxon>Halobacteria</taxon>
        <taxon>Halobacteriales</taxon>
        <taxon>Haladaptataceae</taxon>
        <taxon>Haladaptatus</taxon>
    </lineage>
</organism>
<dbReference type="AlphaFoldDB" id="A0AAV3UKW2"/>